<dbReference type="InterPro" id="IPR006429">
    <property type="entry name" value="Phage_lambda_portal"/>
</dbReference>
<organism evidence="3 4">
    <name type="scientific">Pseudomonas phage vB_Pae-SS2019XI</name>
    <dbReference type="NCBI Taxonomy" id="2660688"/>
    <lineage>
        <taxon>Viruses</taxon>
        <taxon>Duplodnaviria</taxon>
        <taxon>Heunggongvirae</taxon>
        <taxon>Uroviricota</taxon>
        <taxon>Caudoviricetes</taxon>
        <taxon>Casjensviridae</taxon>
        <taxon>Maxdohrnvirus</taxon>
        <taxon>Maxdohrnvirus SS2019XI</taxon>
    </lineage>
</organism>
<keyword evidence="4" id="KW-1185">Reference proteome</keyword>
<keyword evidence="1" id="KW-0118">Viral capsid assembly</keyword>
<evidence type="ECO:0000256" key="2">
    <source>
        <dbReference type="SAM" id="MobiDB-lite"/>
    </source>
</evidence>
<keyword evidence="1" id="KW-1160">Virus entry into host cell</keyword>
<dbReference type="GO" id="GO:0003677">
    <property type="term" value="F:DNA binding"/>
    <property type="evidence" value="ECO:0007669"/>
    <property type="project" value="UniProtKB-KW"/>
</dbReference>
<name>A0A6G6XGL9_9CAUD</name>
<accession>A0A6G6XGL9</accession>
<keyword evidence="1" id="KW-0946">Virion</keyword>
<keyword evidence="1" id="KW-0231">Viral genome packaging</keyword>
<reference evidence="3 4" key="1">
    <citation type="submission" date="2019-10" db="EMBL/GenBank/DDBJ databases">
        <title>Genome of the temperate Pseudomonas aerugionosa phage vB_Pae-SS2019XI.</title>
        <authorList>
            <person name="Hammerl J.A."/>
            <person name="Jaeckel C."/>
            <person name="Schnehle S."/>
            <person name="Schmoger S."/>
        </authorList>
    </citation>
    <scope>NUCLEOTIDE SEQUENCE [LARGE SCALE GENOMIC DNA]</scope>
</reference>
<dbReference type="GO" id="GO:0005198">
    <property type="term" value="F:structural molecule activity"/>
    <property type="evidence" value="ECO:0007669"/>
    <property type="project" value="UniProtKB-UniRule"/>
</dbReference>
<comment type="function">
    <text evidence="1">Forms the portal vertex of the capsid. This portal plays critical roles in head assembly, genome packaging, neck/tail attachment, and genome ejection. The portal protein multimerizes as a single ring-shaped homododecamer arranged around a central channel. Binds to the terminase subunits to form the packaging machine.</text>
</comment>
<keyword evidence="1" id="KW-1162">Viral penetration into host cytoplasm</keyword>
<gene>
    <name evidence="3" type="ORF">vBPaeSS2019XI_004</name>
</gene>
<feature type="chain" id="PRO_5026396873" description="Portal protein" evidence="1">
    <location>
        <begin position="1"/>
        <end position="548"/>
    </location>
</feature>
<comment type="similarity">
    <text evidence="1">Belongs to the siphoviridae portal protein family.</text>
</comment>
<keyword evidence="1" id="KW-1171">Viral genome ejection through host cell envelope</keyword>
<dbReference type="GO" id="GO:0046798">
    <property type="term" value="C:viral portal complex"/>
    <property type="evidence" value="ECO:0007669"/>
    <property type="project" value="UniProtKB-UniRule"/>
</dbReference>
<keyword evidence="1" id="KW-0167">Capsid protein</keyword>
<dbReference type="GO" id="GO:0046718">
    <property type="term" value="P:symbiont entry into host cell"/>
    <property type="evidence" value="ECO:0007669"/>
    <property type="project" value="UniProtKB-KW"/>
</dbReference>
<proteinExistence type="inferred from homology"/>
<dbReference type="NCBIfam" id="TIGR01539">
    <property type="entry name" value="portal_lambda"/>
    <property type="match status" value="1"/>
</dbReference>
<protein>
    <recommendedName>
        <fullName evidence="1">Portal protein</fullName>
    </recommendedName>
</protein>
<dbReference type="Pfam" id="PF05136">
    <property type="entry name" value="Phage_portal_2"/>
    <property type="match status" value="1"/>
</dbReference>
<comment type="subcellular location">
    <subcellularLocation>
        <location evidence="1">Virion</location>
    </subcellularLocation>
</comment>
<dbReference type="HAMAP" id="MF_04135">
    <property type="entry name" value="PORTAL_LAMBDA"/>
    <property type="match status" value="1"/>
</dbReference>
<evidence type="ECO:0000313" key="3">
    <source>
        <dbReference type="EMBL" id="QIG56882.1"/>
    </source>
</evidence>
<dbReference type="EMBL" id="MN536026">
    <property type="protein sequence ID" value="QIG56882.1"/>
    <property type="molecule type" value="Genomic_DNA"/>
</dbReference>
<sequence length="548" mass="61028">MGSIQQSSLLLDAAPPSHRAIGGGLEGADRTSRETMLWYPPVRSPDQAINGGKPLADARGRDIVQNDGYASGAVALNQDNIVGAQYRLNAQPNYRALGVSEGWAEDFQEVVEARFNVLADSQDCWLDASRRNTLTGMVRLAVASFVMTGEDLASAEWIREARRPCRTAVQLLSPDRLCNPDGRSDDKYLRRGVAISERGQHRGYWIRNGYPNDPWNDSYTWSYIPAEKPWGRKQMLHIVEQRLPDQTRGVADMVAVLKQMRMTKRFQDVTLQQAVVAATYAAAVESELPPNMVFEQLGGGSLDFGPMAGYLNSYMGALSSYLDESKSIQVDGVKMPHLFPGTKLKIQSLAQPGGIGDGFEQSLLRHIAACLGLSYEQFTRDYTKTNYSSARASMTETWKFMQSRKKAVADRFATFVYLLWLEEEINAGNIPLPRGKKASWFYEPLVKDALGACSWIGASRGQIDELKETQAALLRIKSGLSTYEIEAAKLGMDWRDLFAQRAREERLAAKYKLVFSMNAQQSDTNEAQRTLADDPDNTKSNDEEDEAA</sequence>
<dbReference type="GO" id="GO:0019068">
    <property type="term" value="P:virion assembly"/>
    <property type="evidence" value="ECO:0007669"/>
    <property type="project" value="UniProtKB-UniRule"/>
</dbReference>
<evidence type="ECO:0000256" key="1">
    <source>
        <dbReference type="HAMAP-Rule" id="MF_04135"/>
    </source>
</evidence>
<evidence type="ECO:0000313" key="4">
    <source>
        <dbReference type="Proteomes" id="UP000502584"/>
    </source>
</evidence>
<comment type="subunit">
    <text evidence="1">Homododecamer. Interacts with the terminase complex composed of two small and one large terminase subunits.</text>
</comment>
<feature type="region of interest" description="Disordered" evidence="2">
    <location>
        <begin position="521"/>
        <end position="548"/>
    </location>
</feature>
<keyword evidence="1" id="KW-0238">DNA-binding</keyword>
<keyword evidence="1" id="KW-1188">Viral release from host cell</keyword>
<dbReference type="Proteomes" id="UP000502584">
    <property type="component" value="Segment"/>
</dbReference>
<comment type="PTM">
    <text evidence="1">Proteolytically cleaved by the viral protease during capsid maturation.</text>
</comment>